<feature type="region of interest" description="Disordered" evidence="1">
    <location>
        <begin position="45"/>
        <end position="65"/>
    </location>
</feature>
<dbReference type="STRING" id="1675527.AIOL_004779"/>
<accession>A0A0J9EAH2</accession>
<protein>
    <submittedName>
        <fullName evidence="2">Uncharacterized protein</fullName>
    </submittedName>
</protein>
<evidence type="ECO:0000313" key="3">
    <source>
        <dbReference type="Proteomes" id="UP000037178"/>
    </source>
</evidence>
<dbReference type="Proteomes" id="UP000037178">
    <property type="component" value="Unassembled WGS sequence"/>
</dbReference>
<sequence length="65" mass="7161">MKMRIDEGGRDQLVAGINLNVGGAFNRARYRRDLLAFDGNVEGPAPVRQASIPDQNIEHPAPLDF</sequence>
<name>A0A0J9EAH2_9RHOB</name>
<reference evidence="2 3" key="1">
    <citation type="submission" date="2015-06" db="EMBL/GenBank/DDBJ databases">
        <title>Draft genome sequence of an Alphaproteobacteria species associated to the Mediterranean sponge Oscarella lobularis.</title>
        <authorList>
            <person name="Jourda C."/>
            <person name="Santini S."/>
            <person name="Claverie J.-M."/>
        </authorList>
    </citation>
    <scope>NUCLEOTIDE SEQUENCE [LARGE SCALE GENOMIC DNA]</scope>
    <source>
        <strain evidence="2">IGS</strain>
    </source>
</reference>
<evidence type="ECO:0000256" key="1">
    <source>
        <dbReference type="SAM" id="MobiDB-lite"/>
    </source>
</evidence>
<proteinExistence type="predicted"/>
<dbReference type="AlphaFoldDB" id="A0A0J9EAH2"/>
<dbReference type="EMBL" id="LFTY01000002">
    <property type="protein sequence ID" value="KMW59795.1"/>
    <property type="molecule type" value="Genomic_DNA"/>
</dbReference>
<comment type="caution">
    <text evidence="2">The sequence shown here is derived from an EMBL/GenBank/DDBJ whole genome shotgun (WGS) entry which is preliminary data.</text>
</comment>
<gene>
    <name evidence="2" type="ORF">AIOL_004779</name>
</gene>
<keyword evidence="3" id="KW-1185">Reference proteome</keyword>
<evidence type="ECO:0000313" key="2">
    <source>
        <dbReference type="EMBL" id="KMW59795.1"/>
    </source>
</evidence>
<organism evidence="2 3">
    <name type="scientific">Candidatus Rhodobacter oscarellae</name>
    <dbReference type="NCBI Taxonomy" id="1675527"/>
    <lineage>
        <taxon>Bacteria</taxon>
        <taxon>Pseudomonadati</taxon>
        <taxon>Pseudomonadota</taxon>
        <taxon>Alphaproteobacteria</taxon>
        <taxon>Rhodobacterales</taxon>
        <taxon>Rhodobacter group</taxon>
        <taxon>Rhodobacter</taxon>
    </lineage>
</organism>